<evidence type="ECO:0000313" key="6">
    <source>
        <dbReference type="EMBL" id="KPM44119.1"/>
    </source>
</evidence>
<dbReference type="GO" id="GO:0005634">
    <property type="term" value="C:nucleus"/>
    <property type="evidence" value="ECO:0007669"/>
    <property type="project" value="TreeGrafter"/>
</dbReference>
<feature type="compositionally biased region" description="Polar residues" evidence="4">
    <location>
        <begin position="19"/>
        <end position="30"/>
    </location>
</feature>
<feature type="compositionally biased region" description="Polar residues" evidence="4">
    <location>
        <begin position="98"/>
        <end position="110"/>
    </location>
</feature>
<dbReference type="CDD" id="cd12148">
    <property type="entry name" value="fungal_TF_MHR"/>
    <property type="match status" value="1"/>
</dbReference>
<keyword evidence="3" id="KW-0539">Nucleus</keyword>
<comment type="caution">
    <text evidence="6">The sequence shown here is derived from an EMBL/GenBank/DDBJ whole genome shotgun (WGS) entry which is preliminary data.</text>
</comment>
<accession>A0A0P7BB95</accession>
<keyword evidence="2" id="KW-0804">Transcription</keyword>
<evidence type="ECO:0000313" key="7">
    <source>
        <dbReference type="Proteomes" id="UP000050424"/>
    </source>
</evidence>
<dbReference type="PANTHER" id="PTHR47424">
    <property type="entry name" value="REGULATORY PROTEIN GAL4"/>
    <property type="match status" value="1"/>
</dbReference>
<feature type="domain" description="Xylanolytic transcriptional activator regulatory" evidence="5">
    <location>
        <begin position="308"/>
        <end position="376"/>
    </location>
</feature>
<dbReference type="OrthoDB" id="2571985at2759"/>
<dbReference type="GO" id="GO:0000978">
    <property type="term" value="F:RNA polymerase II cis-regulatory region sequence-specific DNA binding"/>
    <property type="evidence" value="ECO:0007669"/>
    <property type="project" value="TreeGrafter"/>
</dbReference>
<dbReference type="SMART" id="SM00906">
    <property type="entry name" value="Fungal_trans"/>
    <property type="match status" value="1"/>
</dbReference>
<feature type="compositionally biased region" description="Polar residues" evidence="4">
    <location>
        <begin position="79"/>
        <end position="90"/>
    </location>
</feature>
<dbReference type="AlphaFoldDB" id="A0A0P7BB95"/>
<proteinExistence type="predicted"/>
<dbReference type="EMBL" id="LKCW01000023">
    <property type="protein sequence ID" value="KPM44119.1"/>
    <property type="molecule type" value="Genomic_DNA"/>
</dbReference>
<gene>
    <name evidence="6" type="ORF">AK830_g2430</name>
</gene>
<sequence length="671" mass="74630">MLRQDAAALTRLGGRLPSSDETVNRTNTRYVRQLEEQVKTLQSSSDGPNPLPVATPGAVSLLGGFTPGGASPTPPSIDPSLQESTSQSRDWGQPAPSPSCSSKQSAQDISAVNRHTRSVEFYGSSSSVALLSRVQRNEDREMFLPAKEQESGSIVSNLHNPRFSPGMMDGIQQSLNSQPTPSAPGVSIHFHKCSVFIHSFFSSNHYIHPILDKHGFLKKCEQLWSGTEASQSSSFIALYYSILSLGALISIREEEPIDGVSNRQWSRKFFDESLSHCYRLGMVTDLEMVQCYFFLAKICQNELNPHWAYMYVGQAVRTALAIGINREPPAHLQRDVECLKAESRTWWEMSFAMGRPDTLGSDLYHNRRLPATADSQESSSLPQQIDLLEPPHCSIIKYMVDFSKTTRAVCLGIYLSDLSLPELLARANQLEQDLNRWVDSVPEAIRPSRVFSTKTSLKSVKDAQYAKRQRLVLTIRYHNLRILMFGSLLINSSPRERASISASEGIQKCLDSAKQTIDIIYHVYQHHDFFRTWFYNITYISFATSIILVYLGQGAADSEVQSLSGFIEMAIEILDTMDECVVASKAAAIIQHALLQAQDKSASRINDGARRDGALPFNHHWGPLTLIDEVFDTNLMFEAGVWDDTDALLRFLGSGPGDHAEEGIGESQVVG</sequence>
<dbReference type="GO" id="GO:0000981">
    <property type="term" value="F:DNA-binding transcription factor activity, RNA polymerase II-specific"/>
    <property type="evidence" value="ECO:0007669"/>
    <property type="project" value="TreeGrafter"/>
</dbReference>
<dbReference type="InterPro" id="IPR007219">
    <property type="entry name" value="XnlR_reg_dom"/>
</dbReference>
<evidence type="ECO:0000256" key="4">
    <source>
        <dbReference type="SAM" id="MobiDB-lite"/>
    </source>
</evidence>
<dbReference type="STRING" id="78410.A0A0P7BB95"/>
<dbReference type="GO" id="GO:0000435">
    <property type="term" value="P:positive regulation of transcription from RNA polymerase II promoter by galactose"/>
    <property type="evidence" value="ECO:0007669"/>
    <property type="project" value="TreeGrafter"/>
</dbReference>
<dbReference type="Pfam" id="PF04082">
    <property type="entry name" value="Fungal_trans"/>
    <property type="match status" value="1"/>
</dbReference>
<protein>
    <recommendedName>
        <fullName evidence="5">Xylanolytic transcriptional activator regulatory domain-containing protein</fullName>
    </recommendedName>
</protein>
<feature type="region of interest" description="Disordered" evidence="4">
    <location>
        <begin position="1"/>
        <end position="111"/>
    </location>
</feature>
<evidence type="ECO:0000259" key="5">
    <source>
        <dbReference type="SMART" id="SM00906"/>
    </source>
</evidence>
<keyword evidence="7" id="KW-1185">Reference proteome</keyword>
<keyword evidence="1" id="KW-0805">Transcription regulation</keyword>
<name>A0A0P7BB95_9HYPO</name>
<dbReference type="Proteomes" id="UP000050424">
    <property type="component" value="Unassembled WGS sequence"/>
</dbReference>
<evidence type="ECO:0000256" key="3">
    <source>
        <dbReference type="ARBA" id="ARBA00023242"/>
    </source>
</evidence>
<reference evidence="6 7" key="1">
    <citation type="submission" date="2015-09" db="EMBL/GenBank/DDBJ databases">
        <title>Draft genome of a European isolate of the apple canker pathogen Neonectria ditissima.</title>
        <authorList>
            <person name="Gomez-Cortecero A."/>
            <person name="Harrison R.J."/>
            <person name="Armitage A.D."/>
        </authorList>
    </citation>
    <scope>NUCLEOTIDE SEQUENCE [LARGE SCALE GENOMIC DNA]</scope>
    <source>
        <strain evidence="6 7">R09/05</strain>
    </source>
</reference>
<evidence type="ECO:0000256" key="1">
    <source>
        <dbReference type="ARBA" id="ARBA00023015"/>
    </source>
</evidence>
<evidence type="ECO:0000256" key="2">
    <source>
        <dbReference type="ARBA" id="ARBA00023163"/>
    </source>
</evidence>
<organism evidence="6 7">
    <name type="scientific">Neonectria ditissima</name>
    <dbReference type="NCBI Taxonomy" id="78410"/>
    <lineage>
        <taxon>Eukaryota</taxon>
        <taxon>Fungi</taxon>
        <taxon>Dikarya</taxon>
        <taxon>Ascomycota</taxon>
        <taxon>Pezizomycotina</taxon>
        <taxon>Sordariomycetes</taxon>
        <taxon>Hypocreomycetidae</taxon>
        <taxon>Hypocreales</taxon>
        <taxon>Nectriaceae</taxon>
        <taxon>Neonectria</taxon>
    </lineage>
</organism>
<dbReference type="GO" id="GO:0006351">
    <property type="term" value="P:DNA-templated transcription"/>
    <property type="evidence" value="ECO:0007669"/>
    <property type="project" value="InterPro"/>
</dbReference>
<dbReference type="PANTHER" id="PTHR47424:SF15">
    <property type="entry name" value="ZN(II)2CYS6 TRANSCRIPTION FACTOR (EUROFUNG)"/>
    <property type="match status" value="1"/>
</dbReference>
<dbReference type="GO" id="GO:0008270">
    <property type="term" value="F:zinc ion binding"/>
    <property type="evidence" value="ECO:0007669"/>
    <property type="project" value="InterPro"/>
</dbReference>
<dbReference type="InterPro" id="IPR051127">
    <property type="entry name" value="Fungal_SecMet_Regulators"/>
</dbReference>